<evidence type="ECO:0000313" key="2">
    <source>
        <dbReference type="Proteomes" id="UP000661918"/>
    </source>
</evidence>
<sequence length="51" mass="5594">MANRAAVHQQGDQQETYAIHAVAIKTPDGYEITFRVPEHPLGQNPHGDAGR</sequence>
<comment type="caution">
    <text evidence="1">The sequence shown here is derived from an EMBL/GenBank/DDBJ whole genome shotgun (WGS) entry which is preliminary data.</text>
</comment>
<proteinExistence type="predicted"/>
<reference evidence="2" key="1">
    <citation type="journal article" date="2019" name="Int. J. Syst. Evol. Microbiol.">
        <title>The Global Catalogue of Microorganisms (GCM) 10K type strain sequencing project: providing services to taxonomists for standard genome sequencing and annotation.</title>
        <authorList>
            <consortium name="The Broad Institute Genomics Platform"/>
            <consortium name="The Broad Institute Genome Sequencing Center for Infectious Disease"/>
            <person name="Wu L."/>
            <person name="Ma J."/>
        </authorList>
    </citation>
    <scope>NUCLEOTIDE SEQUENCE [LARGE SCALE GENOMIC DNA]</scope>
    <source>
        <strain evidence="2">JCM 15443</strain>
    </source>
</reference>
<evidence type="ECO:0000313" key="1">
    <source>
        <dbReference type="EMBL" id="GGM22702.1"/>
    </source>
</evidence>
<dbReference type="EMBL" id="BMOM01000095">
    <property type="protein sequence ID" value="GGM22702.1"/>
    <property type="molecule type" value="Genomic_DNA"/>
</dbReference>
<protein>
    <submittedName>
        <fullName evidence="1">Uncharacterized protein</fullName>
    </submittedName>
</protein>
<gene>
    <name evidence="1" type="ORF">GCM10010841_33160</name>
</gene>
<organism evidence="1 2">
    <name type="scientific">Deinococcus aerophilus</name>
    <dbReference type="NCBI Taxonomy" id="522488"/>
    <lineage>
        <taxon>Bacteria</taxon>
        <taxon>Thermotogati</taxon>
        <taxon>Deinococcota</taxon>
        <taxon>Deinococci</taxon>
        <taxon>Deinococcales</taxon>
        <taxon>Deinococcaceae</taxon>
        <taxon>Deinococcus</taxon>
    </lineage>
</organism>
<keyword evidence="2" id="KW-1185">Reference proteome</keyword>
<name>A0ABQ2H1J9_9DEIO</name>
<accession>A0ABQ2H1J9</accession>
<dbReference type="Proteomes" id="UP000661918">
    <property type="component" value="Unassembled WGS sequence"/>
</dbReference>